<dbReference type="InterPro" id="IPR033205">
    <property type="entry name" value="COP9_CSN8"/>
</dbReference>
<comment type="caution">
    <text evidence="9">The sequence shown here is derived from an EMBL/GenBank/DDBJ whole genome shotgun (WGS) entry which is preliminary data.</text>
</comment>
<protein>
    <recommendedName>
        <fullName evidence="4">COP9 signalosome complex subunit 8</fullName>
    </recommendedName>
</protein>
<dbReference type="InterPro" id="IPR033464">
    <property type="entry name" value="CSN8_PSD8_EIF3K"/>
</dbReference>
<keyword evidence="6" id="KW-0736">Signalosome</keyword>
<feature type="domain" description="PCI" evidence="8">
    <location>
        <begin position="1"/>
        <end position="131"/>
    </location>
</feature>
<dbReference type="GO" id="GO:0000338">
    <property type="term" value="P:protein deneddylation"/>
    <property type="evidence" value="ECO:0007669"/>
    <property type="project" value="InterPro"/>
</dbReference>
<evidence type="ECO:0000256" key="3">
    <source>
        <dbReference type="ARBA" id="ARBA00008252"/>
    </source>
</evidence>
<keyword evidence="7" id="KW-0539">Nucleus</keyword>
<keyword evidence="10" id="KW-1185">Reference proteome</keyword>
<proteinExistence type="inferred from homology"/>
<name>A0AAN9T3V9_9HEMI</name>
<dbReference type="Gene3D" id="1.25.40.990">
    <property type="match status" value="1"/>
</dbReference>
<evidence type="ECO:0000256" key="1">
    <source>
        <dbReference type="ARBA" id="ARBA00004123"/>
    </source>
</evidence>
<evidence type="ECO:0000256" key="6">
    <source>
        <dbReference type="ARBA" id="ARBA00022790"/>
    </source>
</evidence>
<evidence type="ECO:0000256" key="5">
    <source>
        <dbReference type="ARBA" id="ARBA00022490"/>
    </source>
</evidence>
<dbReference type="PROSITE" id="PS50250">
    <property type="entry name" value="PCI"/>
    <property type="match status" value="1"/>
</dbReference>
<evidence type="ECO:0000256" key="4">
    <source>
        <dbReference type="ARBA" id="ARBA00014875"/>
    </source>
</evidence>
<accession>A0AAN9T3V9</accession>
<dbReference type="GO" id="GO:0010387">
    <property type="term" value="P:COP9 signalosome assembly"/>
    <property type="evidence" value="ECO:0007669"/>
    <property type="project" value="InterPro"/>
</dbReference>
<reference evidence="9 10" key="1">
    <citation type="submission" date="2024-03" db="EMBL/GenBank/DDBJ databases">
        <title>Adaptation during the transition from Ophiocordyceps entomopathogen to insect associate is accompanied by gene loss and intensified selection.</title>
        <authorList>
            <person name="Ward C.M."/>
            <person name="Onetto C.A."/>
            <person name="Borneman A.R."/>
        </authorList>
    </citation>
    <scope>NUCLEOTIDE SEQUENCE [LARGE SCALE GENOMIC DNA]</scope>
    <source>
        <strain evidence="9">AWRI1</strain>
        <tissue evidence="9">Single Adult Female</tissue>
    </source>
</reference>
<dbReference type="EMBL" id="JBBCAQ010000038">
    <property type="protein sequence ID" value="KAK7571966.1"/>
    <property type="molecule type" value="Genomic_DNA"/>
</dbReference>
<dbReference type="PANTHER" id="PTHR13339">
    <property type="entry name" value="COP9 SIGNALOSOME COMPLEX SUBUNIT 8"/>
    <property type="match status" value="1"/>
</dbReference>
<dbReference type="PANTHER" id="PTHR13339:SF0">
    <property type="entry name" value="COP9 SIGNALOSOME COMPLEX SUBUNIT 8"/>
    <property type="match status" value="1"/>
</dbReference>
<evidence type="ECO:0000256" key="7">
    <source>
        <dbReference type="ARBA" id="ARBA00023242"/>
    </source>
</evidence>
<dbReference type="GO" id="GO:0005737">
    <property type="term" value="C:cytoplasm"/>
    <property type="evidence" value="ECO:0007669"/>
    <property type="project" value="UniProtKB-SubCell"/>
</dbReference>
<gene>
    <name evidence="9" type="ORF">V9T40_014438</name>
</gene>
<dbReference type="Proteomes" id="UP001367676">
    <property type="component" value="Unassembled WGS sequence"/>
</dbReference>
<evidence type="ECO:0000259" key="8">
    <source>
        <dbReference type="PROSITE" id="PS50250"/>
    </source>
</evidence>
<evidence type="ECO:0000313" key="9">
    <source>
        <dbReference type="EMBL" id="KAK7571966.1"/>
    </source>
</evidence>
<keyword evidence="5" id="KW-0963">Cytoplasm</keyword>
<dbReference type="GO" id="GO:0008180">
    <property type="term" value="C:COP9 signalosome"/>
    <property type="evidence" value="ECO:0007669"/>
    <property type="project" value="UniProtKB-KW"/>
</dbReference>
<evidence type="ECO:0000256" key="2">
    <source>
        <dbReference type="ARBA" id="ARBA00004496"/>
    </source>
</evidence>
<comment type="subcellular location">
    <subcellularLocation>
        <location evidence="2">Cytoplasm</location>
    </subcellularLocation>
    <subcellularLocation>
        <location evidence="1">Nucleus</location>
    </subcellularLocation>
</comment>
<dbReference type="InterPro" id="IPR000717">
    <property type="entry name" value="PCI_dom"/>
</dbReference>
<sequence length="146" mass="16932">MILLCRLSAKFLWKRIPLTAKSAAAELEAIWKVGKAMQRKDYDSIYSSLRHSWSPDISPLMQLVEEEIRRNILKLIGKSYSSLETEKLCKYLGCDPQNIQNIVEDNGWSIDGTFVFPKPIEEEFHDNRTQFNAFEKLTDSISFLEN</sequence>
<dbReference type="Pfam" id="PF10075">
    <property type="entry name" value="CSN8_PSD8_EIF3K"/>
    <property type="match status" value="1"/>
</dbReference>
<dbReference type="AlphaFoldDB" id="A0AAN9T3V9"/>
<comment type="similarity">
    <text evidence="3">Belongs to the CSN8 family.</text>
</comment>
<organism evidence="9 10">
    <name type="scientific">Parthenolecanium corni</name>
    <dbReference type="NCBI Taxonomy" id="536013"/>
    <lineage>
        <taxon>Eukaryota</taxon>
        <taxon>Metazoa</taxon>
        <taxon>Ecdysozoa</taxon>
        <taxon>Arthropoda</taxon>
        <taxon>Hexapoda</taxon>
        <taxon>Insecta</taxon>
        <taxon>Pterygota</taxon>
        <taxon>Neoptera</taxon>
        <taxon>Paraneoptera</taxon>
        <taxon>Hemiptera</taxon>
        <taxon>Sternorrhyncha</taxon>
        <taxon>Coccoidea</taxon>
        <taxon>Coccidae</taxon>
        <taxon>Parthenolecanium</taxon>
    </lineage>
</organism>
<evidence type="ECO:0000313" key="10">
    <source>
        <dbReference type="Proteomes" id="UP001367676"/>
    </source>
</evidence>